<reference evidence="1" key="2">
    <citation type="submission" date="2025-09" db="UniProtKB">
        <authorList>
            <consortium name="EnsemblPlants"/>
        </authorList>
    </citation>
    <scope>IDENTIFICATION</scope>
</reference>
<sequence length="1012" mass="111537">MSNTPAAKEKGAQVEEGSGKSAPPATQRRRPSLSPAPRRGRSPSRRGGGELVVRESVVRESTGSANYPTLTRSNYAEWAMVMRVQLQAQHLWDVIEYGTDEDGDDRAALAALLRAVPPELVRTLAVKDCAKTAWETIKTMRLGCERVREAKAQTRRREWEELRFKSGESIEDFAIRLTAIVNDLELLGDPIDEYKAVLKFLRVVPKKYRMIAMAIEQTVRLRDLTIEELTGRFTTAEEGYELDDATEGVGKLLLTEEEWAARQRQRGQGSSSAGDKGGKGTGKPKPQSSDKAANSVDGSGERRKGNCRYCGKPGHWAKECRKAKRDRDRGIQGATANLAQVEEEEAPGLLMAQVCTLVHAANDASETVYRNEDRVIPVPSPEGIWYLDNGASSHMTGVREMFTSLDESVHGTVRFGDGSIVSIKGRGTVVFVCLTGDHRVLGDVYYIPSLKSNIISLGQLDENGCKITIEGGVMSILDRPRKVLARVGRTGNRLYTVRLILATPVSLLLQKDDGAAWLWHGRYGHLHFRALRTLARKGLARGVPEIDHVEEFCDGCALGKQHRLPFPQASTFRAKKALELVHTDLCGPITPPTSGGRKYFILIVDDHTRYMWLELLRSKDEALSFFKKVKATAEVERECKLIAFRSDRGGEFNSRDFIEFCEANCINHQTTAPYTPQQNGVVERRNRTVVEMARCLLKAMKVPGAFWGEAVKTAVYLLNRAPSRSLEGVTPYEAWHGKKPNVQHLKIFGCVAHVKKLGPGVDKLADRSVLGIFVGYEVGSKAYRVYDPITKRLHVTRDVIFEERCPWDWEACGGARQLARPTTFTVVYSTDVQGSGIMNQGVAASSVVAEDSAYAPSASASVAASPAEPVSSEAQTPTVEFATPLSHDDRLDTDAGGTHRYSRIDNLIDTTMPVMPPVDSDTGDDGSVADEAGLCLLAAEELGSLDEALEDPLWRKAMQEELDAIVDNGTWEPTELLAGHRAIGLKWVYKVKKDPDGNVVKHKARLVAKGYA</sequence>
<dbReference type="EnsemblPlants" id="AVESA.00010b.r2.7CG0674720.1">
    <property type="protein sequence ID" value="AVESA.00010b.r2.7CG0674720.1.CDS.1"/>
    <property type="gene ID" value="AVESA.00010b.r2.7CG0674720"/>
</dbReference>
<organism evidence="1 2">
    <name type="scientific">Avena sativa</name>
    <name type="common">Oat</name>
    <dbReference type="NCBI Taxonomy" id="4498"/>
    <lineage>
        <taxon>Eukaryota</taxon>
        <taxon>Viridiplantae</taxon>
        <taxon>Streptophyta</taxon>
        <taxon>Embryophyta</taxon>
        <taxon>Tracheophyta</taxon>
        <taxon>Spermatophyta</taxon>
        <taxon>Magnoliopsida</taxon>
        <taxon>Liliopsida</taxon>
        <taxon>Poales</taxon>
        <taxon>Poaceae</taxon>
        <taxon>BOP clade</taxon>
        <taxon>Pooideae</taxon>
        <taxon>Poodae</taxon>
        <taxon>Poeae</taxon>
        <taxon>Poeae Chloroplast Group 1 (Aveneae type)</taxon>
        <taxon>Aveninae</taxon>
        <taxon>Avena</taxon>
    </lineage>
</organism>
<name>A0ACD6A031_AVESA</name>
<protein>
    <submittedName>
        <fullName evidence="1">Uncharacterized protein</fullName>
    </submittedName>
</protein>
<proteinExistence type="predicted"/>
<evidence type="ECO:0000313" key="1">
    <source>
        <dbReference type="EnsemblPlants" id="AVESA.00010b.r2.7CG0674720.1.CDS.1"/>
    </source>
</evidence>
<keyword evidence="2" id="KW-1185">Reference proteome</keyword>
<accession>A0ACD6A031</accession>
<reference evidence="1" key="1">
    <citation type="submission" date="2021-05" db="EMBL/GenBank/DDBJ databases">
        <authorList>
            <person name="Scholz U."/>
            <person name="Mascher M."/>
            <person name="Fiebig A."/>
        </authorList>
    </citation>
    <scope>NUCLEOTIDE SEQUENCE [LARGE SCALE GENOMIC DNA]</scope>
</reference>
<dbReference type="Proteomes" id="UP001732700">
    <property type="component" value="Chromosome 7C"/>
</dbReference>
<evidence type="ECO:0000313" key="2">
    <source>
        <dbReference type="Proteomes" id="UP001732700"/>
    </source>
</evidence>